<evidence type="ECO:0000256" key="2">
    <source>
        <dbReference type="ARBA" id="ARBA00006143"/>
    </source>
</evidence>
<organism evidence="8 10">
    <name type="scientific">Hydrogenibacillus schlegelii</name>
    <name type="common">Bacillus schlegelii</name>
    <dbReference type="NCBI Taxonomy" id="1484"/>
    <lineage>
        <taxon>Bacteria</taxon>
        <taxon>Bacillati</taxon>
        <taxon>Bacillota</taxon>
        <taxon>Bacilli</taxon>
        <taxon>Bacillales</taxon>
        <taxon>Bacillales Family X. Incertae Sedis</taxon>
        <taxon>Hydrogenibacillus</taxon>
    </lineage>
</organism>
<feature type="transmembrane region" description="Helical" evidence="6">
    <location>
        <begin position="54"/>
        <end position="77"/>
    </location>
</feature>
<reference evidence="9 11" key="2">
    <citation type="submission" date="2017-08" db="EMBL/GenBank/DDBJ databases">
        <title>Burning lignite coal seam in the remote Altai Mountains harbors a hydrogen-driven thermophilic microbial community.</title>
        <authorList>
            <person name="Kadnikov V.V."/>
            <person name="Mardanov A.V."/>
            <person name="Ivasenko D."/>
            <person name="Beletsky A.V."/>
            <person name="Karnachuk O.V."/>
            <person name="Ravin N.V."/>
        </authorList>
    </citation>
    <scope>NUCLEOTIDE SEQUENCE [LARGE SCALE GENOMIC DNA]</scope>
    <source>
        <strain evidence="9">AL33</strain>
    </source>
</reference>
<protein>
    <submittedName>
        <fullName evidence="8">Cytochrome C biogenesis protein</fullName>
    </submittedName>
    <submittedName>
        <fullName evidence="9">Cytochrome c-type biogenesis protein CcdA</fullName>
    </submittedName>
</protein>
<dbReference type="PANTHER" id="PTHR31272">
    <property type="entry name" value="CYTOCHROME C-TYPE BIOGENESIS PROTEIN HI_1454-RELATED"/>
    <property type="match status" value="1"/>
</dbReference>
<dbReference type="Pfam" id="PF02683">
    <property type="entry name" value="DsbD_TM"/>
    <property type="match status" value="1"/>
</dbReference>
<dbReference type="GO" id="GO:0016020">
    <property type="term" value="C:membrane"/>
    <property type="evidence" value="ECO:0007669"/>
    <property type="project" value="UniProtKB-SubCell"/>
</dbReference>
<dbReference type="InterPro" id="IPR051790">
    <property type="entry name" value="Cytochrome_c-biogenesis_DsbD"/>
</dbReference>
<sequence length="237" mass="25887">MAGDLTVWVAFWGGVVSFVSPCVLPLYPSFLSYVTGVSVREMREGPPSAVRWRIFGHSLAFALGLSVIYFLLGLGASEIGRLFQDYQRLIGQIGGIVVIAFGLVLLGWLNLDVLNREWRMELKGRPSGLLGSFLIGFVFGAGWTPCIGPVLGAILIMAASQPELAMWYTLFFALGFSLPFVVLGFFIGSTRWIMRYSNALVKIGGVLMIAMGLLLFTGQLNKISAYLTALFGGSWLR</sequence>
<evidence type="ECO:0000313" key="11">
    <source>
        <dbReference type="Proteomes" id="UP000244180"/>
    </source>
</evidence>
<dbReference type="AlphaFoldDB" id="A0A132N007"/>
<dbReference type="InterPro" id="IPR003834">
    <property type="entry name" value="Cyt_c_assmbl_TM_dom"/>
</dbReference>
<comment type="similarity">
    <text evidence="2">Belongs to the DsbD family.</text>
</comment>
<proteinExistence type="inferred from homology"/>
<feature type="transmembrane region" description="Helical" evidence="6">
    <location>
        <begin position="199"/>
        <end position="218"/>
    </location>
</feature>
<keyword evidence="10" id="KW-1185">Reference proteome</keyword>
<evidence type="ECO:0000313" key="9">
    <source>
        <dbReference type="EMBL" id="PTQ54819.1"/>
    </source>
</evidence>
<feature type="transmembrane region" description="Helical" evidence="6">
    <location>
        <begin position="165"/>
        <end position="187"/>
    </location>
</feature>
<evidence type="ECO:0000256" key="5">
    <source>
        <dbReference type="ARBA" id="ARBA00023136"/>
    </source>
</evidence>
<keyword evidence="4 6" id="KW-1133">Transmembrane helix</keyword>
<reference evidence="8 10" key="1">
    <citation type="submission" date="2015-09" db="EMBL/GenBank/DDBJ databases">
        <title>Draft genome sequence of Hydrogenibacillus schlegelii DSM 2000.</title>
        <authorList>
            <person name="Hemp J."/>
        </authorList>
    </citation>
    <scope>NUCLEOTIDE SEQUENCE [LARGE SCALE GENOMIC DNA]</scope>
    <source>
        <strain evidence="8 10">MA 48</strain>
    </source>
</reference>
<evidence type="ECO:0000313" key="10">
    <source>
        <dbReference type="Proteomes" id="UP000243024"/>
    </source>
</evidence>
<feature type="transmembrane region" description="Helical" evidence="6">
    <location>
        <begin position="89"/>
        <end position="109"/>
    </location>
</feature>
<dbReference type="PANTHER" id="PTHR31272:SF4">
    <property type="entry name" value="CYTOCHROME C-TYPE BIOGENESIS PROTEIN HI_1454-RELATED"/>
    <property type="match status" value="1"/>
</dbReference>
<feature type="transmembrane region" description="Helical" evidence="6">
    <location>
        <begin position="129"/>
        <end position="159"/>
    </location>
</feature>
<feature type="domain" description="Cytochrome C biogenesis protein transmembrane" evidence="7">
    <location>
        <begin position="7"/>
        <end position="216"/>
    </location>
</feature>
<dbReference type="Proteomes" id="UP000244180">
    <property type="component" value="Unassembled WGS sequence"/>
</dbReference>
<comment type="caution">
    <text evidence="8">The sequence shown here is derived from an EMBL/GenBank/DDBJ whole genome shotgun (WGS) entry which is preliminary data.</text>
</comment>
<dbReference type="STRING" id="1484.SA87_03545"/>
<evidence type="ECO:0000256" key="1">
    <source>
        <dbReference type="ARBA" id="ARBA00004141"/>
    </source>
</evidence>
<dbReference type="EMBL" id="PEBV01000002">
    <property type="protein sequence ID" value="PTQ54819.1"/>
    <property type="molecule type" value="Genomic_DNA"/>
</dbReference>
<gene>
    <name evidence="9" type="ORF">HSCHL_2410</name>
    <name evidence="8" type="ORF">SA87_03545</name>
</gene>
<evidence type="ECO:0000313" key="8">
    <source>
        <dbReference type="EMBL" id="OAR03914.1"/>
    </source>
</evidence>
<evidence type="ECO:0000256" key="6">
    <source>
        <dbReference type="SAM" id="Phobius"/>
    </source>
</evidence>
<feature type="transmembrane region" description="Helical" evidence="6">
    <location>
        <begin position="6"/>
        <end position="33"/>
    </location>
</feature>
<name>A0A132N007_HYDSH</name>
<dbReference type="EMBL" id="JXBB01000034">
    <property type="protein sequence ID" value="OAR03914.1"/>
    <property type="molecule type" value="Genomic_DNA"/>
</dbReference>
<evidence type="ECO:0000256" key="3">
    <source>
        <dbReference type="ARBA" id="ARBA00022692"/>
    </source>
</evidence>
<evidence type="ECO:0000256" key="4">
    <source>
        <dbReference type="ARBA" id="ARBA00022989"/>
    </source>
</evidence>
<keyword evidence="5 6" id="KW-0472">Membrane</keyword>
<accession>A0A132N007</accession>
<dbReference type="Proteomes" id="UP000243024">
    <property type="component" value="Unassembled WGS sequence"/>
</dbReference>
<dbReference type="RefSeq" id="WP_066202213.1">
    <property type="nucleotide sequence ID" value="NZ_CBCSAS010000009.1"/>
</dbReference>
<dbReference type="OrthoDB" id="9803065at2"/>
<keyword evidence="3 6" id="KW-0812">Transmembrane</keyword>
<comment type="subcellular location">
    <subcellularLocation>
        <location evidence="1">Membrane</location>
        <topology evidence="1">Multi-pass membrane protein</topology>
    </subcellularLocation>
</comment>
<dbReference type="GO" id="GO:0017004">
    <property type="term" value="P:cytochrome complex assembly"/>
    <property type="evidence" value="ECO:0007669"/>
    <property type="project" value="InterPro"/>
</dbReference>
<evidence type="ECO:0000259" key="7">
    <source>
        <dbReference type="Pfam" id="PF02683"/>
    </source>
</evidence>